<dbReference type="InterPro" id="IPR036156">
    <property type="entry name" value="Beta-gal/glucu_dom_sf"/>
</dbReference>
<evidence type="ECO:0000259" key="8">
    <source>
        <dbReference type="Pfam" id="PF22666"/>
    </source>
</evidence>
<dbReference type="GO" id="GO:0005975">
    <property type="term" value="P:carbohydrate metabolic process"/>
    <property type="evidence" value="ECO:0007669"/>
    <property type="project" value="InterPro"/>
</dbReference>
<keyword evidence="3" id="KW-0326">Glycosidase</keyword>
<dbReference type="InterPro" id="IPR051913">
    <property type="entry name" value="GH2_Domain-Containing"/>
</dbReference>
<comment type="similarity">
    <text evidence="1">Belongs to the glycosyl hydrolase 2 family.</text>
</comment>
<dbReference type="InterPro" id="IPR023232">
    <property type="entry name" value="Glyco_hydro_2_AS"/>
</dbReference>
<dbReference type="InterPro" id="IPR008979">
    <property type="entry name" value="Galactose-bd-like_sf"/>
</dbReference>
<evidence type="ECO:0000259" key="5">
    <source>
        <dbReference type="Pfam" id="PF02836"/>
    </source>
</evidence>
<dbReference type="PROSITE" id="PS00608">
    <property type="entry name" value="GLYCOSYL_HYDROL_F2_2"/>
    <property type="match status" value="1"/>
</dbReference>
<dbReference type="InterPro" id="IPR040605">
    <property type="entry name" value="Glyco_hydro2_dom5"/>
</dbReference>
<evidence type="ECO:0000256" key="3">
    <source>
        <dbReference type="ARBA" id="ARBA00023295"/>
    </source>
</evidence>
<dbReference type="AlphaFoldDB" id="A0A926IND0"/>
<dbReference type="PANTHER" id="PTHR42732">
    <property type="entry name" value="BETA-GALACTOSIDASE"/>
    <property type="match status" value="1"/>
</dbReference>
<dbReference type="Pfam" id="PF16355">
    <property type="entry name" value="DUF4982"/>
    <property type="match status" value="1"/>
</dbReference>
<dbReference type="PANTHER" id="PTHR42732:SF1">
    <property type="entry name" value="BETA-MANNOSIDASE"/>
    <property type="match status" value="1"/>
</dbReference>
<evidence type="ECO:0000256" key="2">
    <source>
        <dbReference type="ARBA" id="ARBA00022801"/>
    </source>
</evidence>
<dbReference type="EMBL" id="JACRTE010000012">
    <property type="protein sequence ID" value="MBC8597012.1"/>
    <property type="molecule type" value="Genomic_DNA"/>
</dbReference>
<dbReference type="Pfam" id="PF22666">
    <property type="entry name" value="Glyco_hydro_2_N2"/>
    <property type="match status" value="1"/>
</dbReference>
<proteinExistence type="inferred from homology"/>
<feature type="domain" description="DUF4982" evidence="6">
    <location>
        <begin position="600"/>
        <end position="656"/>
    </location>
</feature>
<reference evidence="9" key="1">
    <citation type="submission" date="2020-08" db="EMBL/GenBank/DDBJ databases">
        <title>Genome public.</title>
        <authorList>
            <person name="Liu C."/>
            <person name="Sun Q."/>
        </authorList>
    </citation>
    <scope>NUCLEOTIDE SEQUENCE</scope>
    <source>
        <strain evidence="9">NSJ-50</strain>
    </source>
</reference>
<protein>
    <submittedName>
        <fullName evidence="9">DUF4982 domain-containing protein</fullName>
    </submittedName>
</protein>
<keyword evidence="2" id="KW-0378">Hydrolase</keyword>
<gene>
    <name evidence="9" type="ORF">H8706_09050</name>
</gene>
<name>A0A926IND0_9FIRM</name>
<dbReference type="InterPro" id="IPR006103">
    <property type="entry name" value="Glyco_hydro_2_cat"/>
</dbReference>
<organism evidence="9 10">
    <name type="scientific">Qingrenia yutianensis</name>
    <dbReference type="NCBI Taxonomy" id="2763676"/>
    <lineage>
        <taxon>Bacteria</taxon>
        <taxon>Bacillati</taxon>
        <taxon>Bacillota</taxon>
        <taxon>Clostridia</taxon>
        <taxon>Eubacteriales</taxon>
        <taxon>Oscillospiraceae</taxon>
        <taxon>Qingrenia</taxon>
    </lineage>
</organism>
<dbReference type="Gene3D" id="3.20.20.80">
    <property type="entry name" value="Glycosidases"/>
    <property type="match status" value="1"/>
</dbReference>
<dbReference type="SUPFAM" id="SSF51445">
    <property type="entry name" value="(Trans)glycosidases"/>
    <property type="match status" value="1"/>
</dbReference>
<evidence type="ECO:0000313" key="10">
    <source>
        <dbReference type="Proteomes" id="UP000647416"/>
    </source>
</evidence>
<dbReference type="InterPro" id="IPR006101">
    <property type="entry name" value="Glyco_hydro_2"/>
</dbReference>
<evidence type="ECO:0000259" key="6">
    <source>
        <dbReference type="Pfam" id="PF16355"/>
    </source>
</evidence>
<evidence type="ECO:0000256" key="1">
    <source>
        <dbReference type="ARBA" id="ARBA00007401"/>
    </source>
</evidence>
<dbReference type="Gene3D" id="2.60.120.260">
    <property type="entry name" value="Galactose-binding domain-like"/>
    <property type="match status" value="1"/>
</dbReference>
<dbReference type="RefSeq" id="WP_262432381.1">
    <property type="nucleotide sequence ID" value="NZ_JACRTE010000012.1"/>
</dbReference>
<feature type="domain" description="Glycoside hydrolase family 2 catalytic" evidence="5">
    <location>
        <begin position="392"/>
        <end position="493"/>
    </location>
</feature>
<dbReference type="Pfam" id="PF02836">
    <property type="entry name" value="Glyco_hydro_2_C"/>
    <property type="match status" value="2"/>
</dbReference>
<dbReference type="SUPFAM" id="SSF49785">
    <property type="entry name" value="Galactose-binding domain-like"/>
    <property type="match status" value="1"/>
</dbReference>
<feature type="domain" description="Beta-mannosidase-like galactose-binding" evidence="8">
    <location>
        <begin position="73"/>
        <end position="169"/>
    </location>
</feature>
<dbReference type="Pfam" id="PF00703">
    <property type="entry name" value="Glyco_hydro_2"/>
    <property type="match status" value="1"/>
</dbReference>
<dbReference type="GO" id="GO:0004553">
    <property type="term" value="F:hydrolase activity, hydrolyzing O-glycosyl compounds"/>
    <property type="evidence" value="ECO:0007669"/>
    <property type="project" value="InterPro"/>
</dbReference>
<evidence type="ECO:0000259" key="7">
    <source>
        <dbReference type="Pfam" id="PF18565"/>
    </source>
</evidence>
<dbReference type="InterPro" id="IPR013783">
    <property type="entry name" value="Ig-like_fold"/>
</dbReference>
<evidence type="ECO:0000259" key="4">
    <source>
        <dbReference type="Pfam" id="PF00703"/>
    </source>
</evidence>
<dbReference type="InterPro" id="IPR054593">
    <property type="entry name" value="Beta-mannosidase-like_N2"/>
</dbReference>
<dbReference type="SUPFAM" id="SSF49303">
    <property type="entry name" value="beta-Galactosidase/glucuronidase domain"/>
    <property type="match status" value="1"/>
</dbReference>
<comment type="caution">
    <text evidence="9">The sequence shown here is derived from an EMBL/GenBank/DDBJ whole genome shotgun (WGS) entry which is preliminary data.</text>
</comment>
<dbReference type="PRINTS" id="PR00132">
    <property type="entry name" value="GLHYDRLASE2"/>
</dbReference>
<dbReference type="InterPro" id="IPR006102">
    <property type="entry name" value="Ig-like_GH2"/>
</dbReference>
<feature type="domain" description="Glycoside hydrolase family 2" evidence="7">
    <location>
        <begin position="670"/>
        <end position="770"/>
    </location>
</feature>
<accession>A0A926IND0</accession>
<keyword evidence="10" id="KW-1185">Reference proteome</keyword>
<dbReference type="Proteomes" id="UP000647416">
    <property type="component" value="Unassembled WGS sequence"/>
</dbReference>
<dbReference type="InterPro" id="IPR017853">
    <property type="entry name" value="GH"/>
</dbReference>
<sequence length="779" mass="88454">MREKILFNDGWKFHCGDLPARNTVMKGPDYMGAKTERMMIGPASCYYSDNSDSFELGNTSPDLWLDVNLPHDYIIEQTPSKENPQALGYFKYENAWYRKHFSLDASDKNKRITLYFEGVATNATVYLNGCLMKHNFCGYTPFEVDITDNVYFDRENILAVYTDSSSHEGWWYQGGGIYRNVWLIKTAEIAVDLWGIYVNPQKTDSENWDVNIETTVLNCAYDNADFTLKSALCTLDNSEIMHTEDNLSIDCKSKITANQKLNIANPLIWDTDTPNMYKIVTKIFSNGTLIDQTETKFGFRTFKFDCENGFILNGRQVKLKGVCAHQDYGLTGKAVPDNVYKYRIEMIKEMGANAYRTSHYPHAEATMDALDENGILVMDETRWYDSTDEGIAQLETLIKRDRNRPSVILWSVGNEEPKHLTEQGRRIAKTMIASVKKLDKSRPVTTAISNDPLDATVLDLADVIGINYNLQHYENLHKMHPDKPFVVTECCATGTTRGHYFDDNTERSFASAYDKDTNKWFLGREKTWKYVAERDWIAGSFQWIAFEHRGECVWPRLCSISGAIDMYLQKKDAFYQNKSHWSDEPMVHILPHWNFSGLEGEIIKVWIYTNCDEAELMLNGKSLGAKKIEKYGHGEWNVPYEKGEIRAIGKINGKIVSEEKIETTGKPVKLKLTLDNKIEYANGRDLALLTCVCVDENGREVPDAEAFIKFSANKLGAVVGTGSDISDHIPPSCPDRKMRAGKCSAAVRVGNGEGVLKVYAFSENLDTAVIDIPLKKAKN</sequence>
<evidence type="ECO:0000313" key="9">
    <source>
        <dbReference type="EMBL" id="MBC8597012.1"/>
    </source>
</evidence>
<feature type="domain" description="Glycoside hydrolase family 2 immunoglobulin-like beta-sandwich" evidence="4">
    <location>
        <begin position="195"/>
        <end position="300"/>
    </location>
</feature>
<dbReference type="InterPro" id="IPR032311">
    <property type="entry name" value="DUF4982"/>
</dbReference>
<dbReference type="Gene3D" id="2.60.40.10">
    <property type="entry name" value="Immunoglobulins"/>
    <property type="match status" value="3"/>
</dbReference>
<feature type="domain" description="Glycoside hydrolase family 2 catalytic" evidence="5">
    <location>
        <begin position="309"/>
        <end position="382"/>
    </location>
</feature>
<dbReference type="Pfam" id="PF18565">
    <property type="entry name" value="Glyco_hydro2_C5"/>
    <property type="match status" value="1"/>
</dbReference>